<dbReference type="PROSITE" id="PS50110">
    <property type="entry name" value="RESPONSE_REGULATORY"/>
    <property type="match status" value="1"/>
</dbReference>
<feature type="domain" description="Response regulatory" evidence="3">
    <location>
        <begin position="12"/>
        <end position="129"/>
    </location>
</feature>
<dbReference type="PANTHER" id="PTHR44591">
    <property type="entry name" value="STRESS RESPONSE REGULATOR PROTEIN 1"/>
    <property type="match status" value="1"/>
</dbReference>
<accession>A0ABN3US20</accession>
<keyword evidence="5" id="KW-1185">Reference proteome</keyword>
<reference evidence="5" key="1">
    <citation type="journal article" date="2019" name="Int. J. Syst. Evol. Microbiol.">
        <title>The Global Catalogue of Microorganisms (GCM) 10K type strain sequencing project: providing services to taxonomists for standard genome sequencing and annotation.</title>
        <authorList>
            <consortium name="The Broad Institute Genomics Platform"/>
            <consortium name="The Broad Institute Genome Sequencing Center for Infectious Disease"/>
            <person name="Wu L."/>
            <person name="Ma J."/>
        </authorList>
    </citation>
    <scope>NUCLEOTIDE SEQUENCE [LARGE SCALE GENOMIC DNA]</scope>
    <source>
        <strain evidence="5">JCM 16378</strain>
    </source>
</reference>
<dbReference type="Pfam" id="PF00072">
    <property type="entry name" value="Response_reg"/>
    <property type="match status" value="1"/>
</dbReference>
<evidence type="ECO:0000256" key="1">
    <source>
        <dbReference type="ARBA" id="ARBA00022553"/>
    </source>
</evidence>
<organism evidence="4 5">
    <name type="scientific">Pedococcus aerophilus</name>
    <dbReference type="NCBI Taxonomy" id="436356"/>
    <lineage>
        <taxon>Bacteria</taxon>
        <taxon>Bacillati</taxon>
        <taxon>Actinomycetota</taxon>
        <taxon>Actinomycetes</taxon>
        <taxon>Micrococcales</taxon>
        <taxon>Intrasporangiaceae</taxon>
        <taxon>Pedococcus</taxon>
    </lineage>
</organism>
<dbReference type="SUPFAM" id="SSF52172">
    <property type="entry name" value="CheY-like"/>
    <property type="match status" value="1"/>
</dbReference>
<evidence type="ECO:0000256" key="2">
    <source>
        <dbReference type="PROSITE-ProRule" id="PRU00169"/>
    </source>
</evidence>
<dbReference type="InterPro" id="IPR001789">
    <property type="entry name" value="Sig_transdc_resp-reg_receiver"/>
</dbReference>
<dbReference type="SMART" id="SM00448">
    <property type="entry name" value="REC"/>
    <property type="match status" value="1"/>
</dbReference>
<gene>
    <name evidence="4" type="ORF">GCM10009867_26630</name>
</gene>
<dbReference type="RefSeq" id="WP_344194228.1">
    <property type="nucleotide sequence ID" value="NZ_BAAARN010000003.1"/>
</dbReference>
<keyword evidence="1 2" id="KW-0597">Phosphoprotein</keyword>
<dbReference type="Proteomes" id="UP001501326">
    <property type="component" value="Unassembled WGS sequence"/>
</dbReference>
<feature type="modified residue" description="4-aspartylphosphate" evidence="2">
    <location>
        <position position="62"/>
    </location>
</feature>
<proteinExistence type="predicted"/>
<name>A0ABN3US20_9MICO</name>
<evidence type="ECO:0000313" key="4">
    <source>
        <dbReference type="EMBL" id="GAA2737832.1"/>
    </source>
</evidence>
<evidence type="ECO:0000259" key="3">
    <source>
        <dbReference type="PROSITE" id="PS50110"/>
    </source>
</evidence>
<protein>
    <submittedName>
        <fullName evidence="4">Response regulator</fullName>
    </submittedName>
</protein>
<dbReference type="PANTHER" id="PTHR44591:SF22">
    <property type="entry name" value="CHEY SUBFAMILY"/>
    <property type="match status" value="1"/>
</dbReference>
<dbReference type="EMBL" id="BAAARN010000003">
    <property type="protein sequence ID" value="GAA2737832.1"/>
    <property type="molecule type" value="Genomic_DNA"/>
</dbReference>
<dbReference type="Gene3D" id="3.40.50.2300">
    <property type="match status" value="1"/>
</dbReference>
<dbReference type="InterPro" id="IPR050595">
    <property type="entry name" value="Bact_response_regulator"/>
</dbReference>
<comment type="caution">
    <text evidence="4">The sequence shown here is derived from an EMBL/GenBank/DDBJ whole genome shotgun (WGS) entry which is preliminary data.</text>
</comment>
<evidence type="ECO:0000313" key="5">
    <source>
        <dbReference type="Proteomes" id="UP001501326"/>
    </source>
</evidence>
<sequence length="133" mass="13795">MSPAPSPGGPRRVLVVDDDELILEVAEMSLSMVGGWEVTTATGGQEALDRCARELPDAVVMDVMMPGMDGSTAAILMSQDPAISHIPVVLLTAKAQAAEDAQKSGLPVVGVLAKPFDPMTLPAQLSTLLGWTA</sequence>
<dbReference type="InterPro" id="IPR011006">
    <property type="entry name" value="CheY-like_superfamily"/>
</dbReference>